<accession>A0A0D7AY18</accession>
<dbReference type="AlphaFoldDB" id="A0A0D7AY18"/>
<proteinExistence type="predicted"/>
<dbReference type="EMBL" id="KN880719">
    <property type="protein sequence ID" value="KIY63137.1"/>
    <property type="molecule type" value="Genomic_DNA"/>
</dbReference>
<sequence>MASIATLPLELLQHIFYYACVSTTNEDAHVYRMAVKRDYPELPFQHVLLQVCHQWHNAAGAALRLWSSIRIQWFRKSLVDVKRIQQIVQGVIQRTGTAPLDIALPGDAWDAVARCFIPESTRWKILSVSNAYSSLQISQYRALQDKLPALETLIFFPRQPTDCTPEIWKEYANAVSLMLSNAPCLRRVSGHLDLLSLSFPWKQIEEVIVHLGPNAKPRDRFHWSEDLKNCTSVRDLMIFGEPPKYNTDIRMPSVQYLRCMSFSERWLACLTLPALRRLLVHGIALPNLPGLVARSGCQLNALAINIPPALDDSTVSNFRAILPYLPRLESLKLYYYLPLAETRSPLRVVPRLAELLDPVANANALPLLAEFCLSLVHTSGADAHLSGVEGDGETEIMLRTALAVTESILRPTMRFASIDLENISKIMGSMDEQVVLGLAEFVKLQARARSEGVLTRVRLVVKLAENGNRVLMDSYLK</sequence>
<protein>
    <recommendedName>
        <fullName evidence="3">F-box domain-containing protein</fullName>
    </recommendedName>
</protein>
<keyword evidence="2" id="KW-1185">Reference proteome</keyword>
<gene>
    <name evidence="1" type="ORF">CYLTODRAFT_458388</name>
</gene>
<dbReference type="Proteomes" id="UP000054007">
    <property type="component" value="Unassembled WGS sequence"/>
</dbReference>
<reference evidence="1 2" key="1">
    <citation type="journal article" date="2015" name="Fungal Genet. Biol.">
        <title>Evolution of novel wood decay mechanisms in Agaricales revealed by the genome sequences of Fistulina hepatica and Cylindrobasidium torrendii.</title>
        <authorList>
            <person name="Floudas D."/>
            <person name="Held B.W."/>
            <person name="Riley R."/>
            <person name="Nagy L.G."/>
            <person name="Koehler G."/>
            <person name="Ransdell A.S."/>
            <person name="Younus H."/>
            <person name="Chow J."/>
            <person name="Chiniquy J."/>
            <person name="Lipzen A."/>
            <person name="Tritt A."/>
            <person name="Sun H."/>
            <person name="Haridas S."/>
            <person name="LaButti K."/>
            <person name="Ohm R.A."/>
            <person name="Kues U."/>
            <person name="Blanchette R.A."/>
            <person name="Grigoriev I.V."/>
            <person name="Minto R.E."/>
            <person name="Hibbett D.S."/>
        </authorList>
    </citation>
    <scope>NUCLEOTIDE SEQUENCE [LARGE SCALE GENOMIC DNA]</scope>
    <source>
        <strain evidence="1 2">FP15055 ss-10</strain>
    </source>
</reference>
<evidence type="ECO:0000313" key="2">
    <source>
        <dbReference type="Proteomes" id="UP000054007"/>
    </source>
</evidence>
<name>A0A0D7AY18_9AGAR</name>
<dbReference type="SUPFAM" id="SSF52047">
    <property type="entry name" value="RNI-like"/>
    <property type="match status" value="1"/>
</dbReference>
<evidence type="ECO:0008006" key="3">
    <source>
        <dbReference type="Google" id="ProtNLM"/>
    </source>
</evidence>
<organism evidence="1 2">
    <name type="scientific">Cylindrobasidium torrendii FP15055 ss-10</name>
    <dbReference type="NCBI Taxonomy" id="1314674"/>
    <lineage>
        <taxon>Eukaryota</taxon>
        <taxon>Fungi</taxon>
        <taxon>Dikarya</taxon>
        <taxon>Basidiomycota</taxon>
        <taxon>Agaricomycotina</taxon>
        <taxon>Agaricomycetes</taxon>
        <taxon>Agaricomycetidae</taxon>
        <taxon>Agaricales</taxon>
        <taxon>Marasmiineae</taxon>
        <taxon>Physalacriaceae</taxon>
        <taxon>Cylindrobasidium</taxon>
    </lineage>
</organism>
<evidence type="ECO:0000313" key="1">
    <source>
        <dbReference type="EMBL" id="KIY63137.1"/>
    </source>
</evidence>